<feature type="domain" description="Thioredoxin-like fold" evidence="3">
    <location>
        <begin position="132"/>
        <end position="281"/>
    </location>
</feature>
<reference evidence="5" key="1">
    <citation type="journal article" date="2019" name="Int. J. Syst. Evol. Microbiol.">
        <title>The Global Catalogue of Microorganisms (GCM) 10K type strain sequencing project: providing services to taxonomists for standard genome sequencing and annotation.</title>
        <authorList>
            <consortium name="The Broad Institute Genomics Platform"/>
            <consortium name="The Broad Institute Genome Sequencing Center for Infectious Disease"/>
            <person name="Wu L."/>
            <person name="Ma J."/>
        </authorList>
    </citation>
    <scope>NUCLEOTIDE SEQUENCE [LARGE SCALE GENOMIC DNA]</scope>
    <source>
        <strain evidence="5">JCM 18541</strain>
    </source>
</reference>
<dbReference type="Proteomes" id="UP001500187">
    <property type="component" value="Unassembled WGS sequence"/>
</dbReference>
<evidence type="ECO:0000259" key="3">
    <source>
        <dbReference type="Pfam" id="PF13462"/>
    </source>
</evidence>
<keyword evidence="5" id="KW-1185">Reference proteome</keyword>
<gene>
    <name evidence="4" type="ORF">GCM10023352_20720</name>
</gene>
<dbReference type="EMBL" id="BAABKP010000007">
    <property type="protein sequence ID" value="GAA4800530.1"/>
    <property type="molecule type" value="Genomic_DNA"/>
</dbReference>
<feature type="transmembrane region" description="Helical" evidence="2">
    <location>
        <begin position="33"/>
        <end position="54"/>
    </location>
</feature>
<sequence length="293" mass="31602">MSKGSVSSTDARERARQLAAHQAKKSSKSSTRWIQLTVLAVVLLIVGIIAVVVVNGNKNQIAESGPVPASANQYGGIVLTADGIKQNTSTEETRDVNNLGTSENKYTNAEGAEVAMPLGVATAEEAENNGEPVRVTVFQDYDCLYCAQFETQYGDEIEELVKSGKITLEVRNLTFLDASSPSFYSARANNVAFAVAEQVSSEQFLEFQKEIFSYQGTGGLSNEELVDIASKHGADVQDAVNDNTWRPFVNVVTMESSTNGISGTPTIFADGEQFTASDFSSWINQKIDAKESN</sequence>
<accession>A0ABP9BW38</accession>
<dbReference type="InterPro" id="IPR012336">
    <property type="entry name" value="Thioredoxin-like_fold"/>
</dbReference>
<proteinExistence type="predicted"/>
<evidence type="ECO:0000256" key="1">
    <source>
        <dbReference type="SAM" id="MobiDB-lite"/>
    </source>
</evidence>
<keyword evidence="2" id="KW-0812">Transmembrane</keyword>
<organism evidence="4 5">
    <name type="scientific">Rothia endophytica</name>
    <dbReference type="NCBI Taxonomy" id="1324766"/>
    <lineage>
        <taxon>Bacteria</taxon>
        <taxon>Bacillati</taxon>
        <taxon>Actinomycetota</taxon>
        <taxon>Actinomycetes</taxon>
        <taxon>Micrococcales</taxon>
        <taxon>Micrococcaceae</taxon>
        <taxon>Rothia</taxon>
    </lineage>
</organism>
<protein>
    <recommendedName>
        <fullName evidence="3">Thioredoxin-like fold domain-containing protein</fullName>
    </recommendedName>
</protein>
<evidence type="ECO:0000313" key="4">
    <source>
        <dbReference type="EMBL" id="GAA4800530.1"/>
    </source>
</evidence>
<dbReference type="Gene3D" id="3.40.30.10">
    <property type="entry name" value="Glutaredoxin"/>
    <property type="match status" value="1"/>
</dbReference>
<keyword evidence="2" id="KW-0472">Membrane</keyword>
<feature type="region of interest" description="Disordered" evidence="1">
    <location>
        <begin position="1"/>
        <end position="24"/>
    </location>
</feature>
<name>A0ABP9BW38_9MICC</name>
<keyword evidence="2" id="KW-1133">Transmembrane helix</keyword>
<comment type="caution">
    <text evidence="4">The sequence shown here is derived from an EMBL/GenBank/DDBJ whole genome shotgun (WGS) entry which is preliminary data.</text>
</comment>
<evidence type="ECO:0000313" key="5">
    <source>
        <dbReference type="Proteomes" id="UP001500187"/>
    </source>
</evidence>
<evidence type="ECO:0000256" key="2">
    <source>
        <dbReference type="SAM" id="Phobius"/>
    </source>
</evidence>
<dbReference type="SUPFAM" id="SSF52833">
    <property type="entry name" value="Thioredoxin-like"/>
    <property type="match status" value="1"/>
</dbReference>
<dbReference type="RefSeq" id="WP_345447306.1">
    <property type="nucleotide sequence ID" value="NZ_BAABKP010000007.1"/>
</dbReference>
<dbReference type="InterPro" id="IPR036249">
    <property type="entry name" value="Thioredoxin-like_sf"/>
</dbReference>
<dbReference type="Pfam" id="PF13462">
    <property type="entry name" value="Thioredoxin_4"/>
    <property type="match status" value="1"/>
</dbReference>